<evidence type="ECO:0000313" key="2">
    <source>
        <dbReference type="Proteomes" id="UP000675968"/>
    </source>
</evidence>
<comment type="caution">
    <text evidence="1">The sequence shown here is derived from an EMBL/GenBank/DDBJ whole genome shotgun (WGS) entry which is preliminary data.</text>
</comment>
<gene>
    <name evidence="1" type="ORF">J4215_03180</name>
</gene>
<sequence length="76" mass="8352">MTGKAWVAGIQEPEKMDLNCPKCGALNEVLYFPGFTQSYAVTGSTGKGSRRIDRKPEKVDGACKDCGYKFKSKDLE</sequence>
<name>A0A8T4L7R4_9ARCH</name>
<evidence type="ECO:0000313" key="1">
    <source>
        <dbReference type="EMBL" id="MBS3061559.1"/>
    </source>
</evidence>
<dbReference type="EMBL" id="JAGVWC010000010">
    <property type="protein sequence ID" value="MBS3061559.1"/>
    <property type="molecule type" value="Genomic_DNA"/>
</dbReference>
<dbReference type="Proteomes" id="UP000675968">
    <property type="component" value="Unassembled WGS sequence"/>
</dbReference>
<dbReference type="AlphaFoldDB" id="A0A8T4L7R4"/>
<reference evidence="1" key="1">
    <citation type="submission" date="2021-03" db="EMBL/GenBank/DDBJ databases">
        <authorList>
            <person name="Jaffe A."/>
        </authorList>
    </citation>
    <scope>NUCLEOTIDE SEQUENCE</scope>
    <source>
        <strain evidence="1">RIFCSPLOWO2_01_FULL_AR10_48_17</strain>
    </source>
</reference>
<organism evidence="1 2">
    <name type="scientific">Candidatus Iainarchaeum sp</name>
    <dbReference type="NCBI Taxonomy" id="3101447"/>
    <lineage>
        <taxon>Archaea</taxon>
        <taxon>Candidatus Iainarchaeota</taxon>
        <taxon>Candidatus Iainarchaeia</taxon>
        <taxon>Candidatus Iainarchaeales</taxon>
        <taxon>Candidatus Iainarchaeaceae</taxon>
        <taxon>Candidatus Iainarchaeum</taxon>
    </lineage>
</organism>
<reference evidence="1" key="2">
    <citation type="submission" date="2021-05" db="EMBL/GenBank/DDBJ databases">
        <title>Protein family content uncovers lineage relationships and bacterial pathway maintenance mechanisms in DPANN archaea.</title>
        <authorList>
            <person name="Castelle C.J."/>
            <person name="Meheust R."/>
            <person name="Jaffe A.L."/>
            <person name="Seitz K."/>
            <person name="Gong X."/>
            <person name="Baker B.J."/>
            <person name="Banfield J.F."/>
        </authorList>
    </citation>
    <scope>NUCLEOTIDE SEQUENCE</scope>
    <source>
        <strain evidence="1">RIFCSPLOWO2_01_FULL_AR10_48_17</strain>
    </source>
</reference>
<accession>A0A8T4L7R4</accession>
<protein>
    <submittedName>
        <fullName evidence="1">Uncharacterized protein</fullName>
    </submittedName>
</protein>
<proteinExistence type="predicted"/>